<dbReference type="EC" id="2.5.1.-" evidence="6"/>
<keyword evidence="5 6" id="KW-0046">Antibiotic resistance</keyword>
<organism evidence="8 11">
    <name type="scientific">Staphylococcus epidermidis</name>
    <dbReference type="NCBI Taxonomy" id="1282"/>
    <lineage>
        <taxon>Bacteria</taxon>
        <taxon>Bacillati</taxon>
        <taxon>Bacillota</taxon>
        <taxon>Bacilli</taxon>
        <taxon>Bacillales</taxon>
        <taxon>Staphylococcaceae</taxon>
        <taxon>Staphylococcus</taxon>
    </lineage>
</organism>
<evidence type="ECO:0000256" key="2">
    <source>
        <dbReference type="ARBA" id="ARBA00022679"/>
    </source>
</evidence>
<sequence>MEITNVNHICFSVSDLNTSIQFYKDILHGDLLVSDRTTAYLTIGHTWIALNQEKNIPRNEISHSYTHVAFSIDEEDFQQWIQWLKENQVNILKGRPRDIKDKKSIYFTDLDGHKIELHTGTLKDRMEYYKCEKTHMQFYDEF</sequence>
<evidence type="ECO:0000256" key="6">
    <source>
        <dbReference type="HAMAP-Rule" id="MF_01512"/>
    </source>
</evidence>
<dbReference type="InterPro" id="IPR051332">
    <property type="entry name" value="Fosfomycin_Res_Enzymes"/>
</dbReference>
<evidence type="ECO:0000256" key="3">
    <source>
        <dbReference type="ARBA" id="ARBA00022723"/>
    </source>
</evidence>
<comment type="subunit">
    <text evidence="6">Homodimer.</text>
</comment>
<dbReference type="InterPro" id="IPR022858">
    <property type="entry name" value="Metallothiol_Trafse_FosB"/>
</dbReference>
<evidence type="ECO:0000313" key="9">
    <source>
        <dbReference type="EMBL" id="PIH11042.1"/>
    </source>
</evidence>
<evidence type="ECO:0000313" key="10">
    <source>
        <dbReference type="Proteomes" id="UP000228502"/>
    </source>
</evidence>
<feature type="binding site" evidence="6">
    <location>
        <position position="8"/>
    </location>
    <ligand>
        <name>Mg(2+)</name>
        <dbReference type="ChEBI" id="CHEBI:18420"/>
    </ligand>
</feature>
<comment type="subcellular location">
    <subcellularLocation>
        <location evidence="6">Cytoplasm</location>
    </subcellularLocation>
</comment>
<dbReference type="GO" id="GO:0016765">
    <property type="term" value="F:transferase activity, transferring alkyl or aryl (other than methyl) groups"/>
    <property type="evidence" value="ECO:0007669"/>
    <property type="project" value="UniProtKB-UniRule"/>
</dbReference>
<dbReference type="GO" id="GO:0005737">
    <property type="term" value="C:cytoplasm"/>
    <property type="evidence" value="ECO:0007669"/>
    <property type="project" value="UniProtKB-SubCell"/>
</dbReference>
<keyword evidence="3 6" id="KW-0479">Metal-binding</keyword>
<dbReference type="AlphaFoldDB" id="A0A7D8FC83"/>
<accession>A0A7D8FC83</accession>
<evidence type="ECO:0000313" key="8">
    <source>
        <dbReference type="EMBL" id="MBF9303390.1"/>
    </source>
</evidence>
<feature type="domain" description="VOC" evidence="7">
    <location>
        <begin position="5"/>
        <end position="120"/>
    </location>
</feature>
<name>A0A7D8FC83_STAEP</name>
<proteinExistence type="inferred from homology"/>
<evidence type="ECO:0000256" key="5">
    <source>
        <dbReference type="ARBA" id="ARBA00023251"/>
    </source>
</evidence>
<comment type="function">
    <text evidence="6">Metallothiol transferase which confers resistance to fosfomycin by catalyzing the addition of a thiol cofactor to fosfomycin. L-cysteine is probably the physiological thiol donor.</text>
</comment>
<dbReference type="PANTHER" id="PTHR36113">
    <property type="entry name" value="LYASE, PUTATIVE-RELATED-RELATED"/>
    <property type="match status" value="1"/>
</dbReference>
<evidence type="ECO:0000313" key="11">
    <source>
        <dbReference type="Proteomes" id="UP000622362"/>
    </source>
</evidence>
<evidence type="ECO:0000256" key="4">
    <source>
        <dbReference type="ARBA" id="ARBA00022842"/>
    </source>
</evidence>
<comment type="caution">
    <text evidence="8">The sequence shown here is derived from an EMBL/GenBank/DDBJ whole genome shotgun (WGS) entry which is preliminary data.</text>
</comment>
<comment type="similarity">
    <text evidence="6">Belongs to the fosfomycin resistance protein family. FosB subfamily.</text>
</comment>
<dbReference type="EMBL" id="JADPYN010000006">
    <property type="protein sequence ID" value="MBF9303390.1"/>
    <property type="molecule type" value="Genomic_DNA"/>
</dbReference>
<evidence type="ECO:0000259" key="7">
    <source>
        <dbReference type="PROSITE" id="PS51819"/>
    </source>
</evidence>
<dbReference type="CDD" id="cd08363">
    <property type="entry name" value="FosB"/>
    <property type="match status" value="1"/>
</dbReference>
<dbReference type="GO" id="GO:0000287">
    <property type="term" value="F:magnesium ion binding"/>
    <property type="evidence" value="ECO:0007669"/>
    <property type="project" value="UniProtKB-UniRule"/>
</dbReference>
<dbReference type="RefSeq" id="WP_001830531.1">
    <property type="nucleotide sequence ID" value="NZ_AP019721.1"/>
</dbReference>
<feature type="binding site" evidence="6">
    <location>
        <position position="67"/>
    </location>
    <ligand>
        <name>Mg(2+)</name>
        <dbReference type="ChEBI" id="CHEBI:18420"/>
    </ligand>
</feature>
<evidence type="ECO:0000256" key="1">
    <source>
        <dbReference type="ARBA" id="ARBA00022490"/>
    </source>
</evidence>
<gene>
    <name evidence="6 8" type="primary">fosB</name>
    <name evidence="9" type="ORF">CTJ08_01625</name>
    <name evidence="8" type="ORF">I3V53_04720</name>
</gene>
<dbReference type="NCBIfam" id="NF003152">
    <property type="entry name" value="PRK04101.1"/>
    <property type="match status" value="1"/>
</dbReference>
<dbReference type="Proteomes" id="UP000622362">
    <property type="component" value="Unassembled WGS sequence"/>
</dbReference>
<dbReference type="NCBIfam" id="NF000063">
    <property type="entry name" value="Fos_BSH_Sepi"/>
    <property type="match status" value="1"/>
</dbReference>
<reference evidence="9 10" key="1">
    <citation type="submission" date="2017-10" db="EMBL/GenBank/DDBJ databases">
        <title>genome sequences of Staph epi in chlorhexidine trial.</title>
        <authorList>
            <person name="Greninger A.L."/>
            <person name="Addetia A."/>
            <person name="Qin X."/>
            <person name="Zerr D."/>
        </authorList>
    </citation>
    <scope>NUCLEOTIDE SEQUENCE [LARGE SCALE GENOMIC DNA]</scope>
    <source>
        <strain evidence="9 10">SCH-17</strain>
    </source>
</reference>
<keyword evidence="2 6" id="KW-0808">Transferase</keyword>
<comment type="cofactor">
    <cofactor evidence="6">
        <name>Mg(2+)</name>
        <dbReference type="ChEBI" id="CHEBI:18420"/>
    </cofactor>
</comment>
<dbReference type="InterPro" id="IPR037523">
    <property type="entry name" value="VOC_core"/>
</dbReference>
<dbReference type="PANTHER" id="PTHR36113:SF6">
    <property type="entry name" value="FOSFOMYCIN RESISTANCE PROTEIN FOSX"/>
    <property type="match status" value="1"/>
</dbReference>
<dbReference type="SUPFAM" id="SSF54593">
    <property type="entry name" value="Glyoxalase/Bleomycin resistance protein/Dihydroxybiphenyl dioxygenase"/>
    <property type="match status" value="1"/>
</dbReference>
<dbReference type="InterPro" id="IPR004360">
    <property type="entry name" value="Glyas_Fos-R_dOase_dom"/>
</dbReference>
<dbReference type="Pfam" id="PF00903">
    <property type="entry name" value="Glyoxalase"/>
    <property type="match status" value="1"/>
</dbReference>
<dbReference type="Gene3D" id="3.10.180.10">
    <property type="entry name" value="2,3-Dihydroxybiphenyl 1,2-Dioxygenase, domain 1"/>
    <property type="match status" value="1"/>
</dbReference>
<keyword evidence="4 6" id="KW-0460">Magnesium</keyword>
<feature type="binding site" evidence="6">
    <location>
        <position position="116"/>
    </location>
    <ligand>
        <name>Mg(2+)</name>
        <dbReference type="ChEBI" id="CHEBI:18420"/>
    </ligand>
</feature>
<dbReference type="NCBIfam" id="NF000493">
    <property type="entry name" value="Fos_BSH"/>
    <property type="match status" value="1"/>
</dbReference>
<dbReference type="InterPro" id="IPR029068">
    <property type="entry name" value="Glyas_Bleomycin-R_OHBP_Dase"/>
</dbReference>
<dbReference type="EMBL" id="PEJG01000002">
    <property type="protein sequence ID" value="PIH11042.1"/>
    <property type="molecule type" value="Genomic_DNA"/>
</dbReference>
<reference evidence="8" key="2">
    <citation type="submission" date="2020-11" db="EMBL/GenBank/DDBJ databases">
        <title>Molecular epidemiology and genomic profiles of multidrug-resistant bacteria collected from clinical sources in South Africa.</title>
        <authorList>
            <person name="Asante J."/>
            <person name="Amoako D.G."/>
        </authorList>
    </citation>
    <scope>NUCLEOTIDE SEQUENCE</scope>
    <source>
        <strain evidence="8">C68</strain>
    </source>
</reference>
<dbReference type="GO" id="GO:0046677">
    <property type="term" value="P:response to antibiotic"/>
    <property type="evidence" value="ECO:0007669"/>
    <property type="project" value="UniProtKB-UniRule"/>
</dbReference>
<protein>
    <recommendedName>
        <fullName evidence="6">Metallothiol transferase FosB</fullName>
        <ecNumber evidence="6">2.5.1.-</ecNumber>
    </recommendedName>
    <alternativeName>
        <fullName evidence="6">Fosfomycin resistance protein</fullName>
    </alternativeName>
</protein>
<dbReference type="PROSITE" id="PS51819">
    <property type="entry name" value="VOC"/>
    <property type="match status" value="1"/>
</dbReference>
<dbReference type="GeneID" id="50017627"/>
<dbReference type="Proteomes" id="UP000228502">
    <property type="component" value="Unassembled WGS sequence"/>
</dbReference>
<keyword evidence="1 6" id="KW-0963">Cytoplasm</keyword>
<dbReference type="HAMAP" id="MF_01512">
    <property type="entry name" value="FosB"/>
    <property type="match status" value="1"/>
</dbReference>